<proteinExistence type="predicted"/>
<evidence type="ECO:0000313" key="2">
    <source>
        <dbReference type="WBParaSite" id="ES5_v2.g19909.t1"/>
    </source>
</evidence>
<protein>
    <submittedName>
        <fullName evidence="2">TOG domain-containing protein</fullName>
    </submittedName>
</protein>
<name>A0AC34FR41_9BILA</name>
<dbReference type="Proteomes" id="UP000887579">
    <property type="component" value="Unplaced"/>
</dbReference>
<reference evidence="2" key="1">
    <citation type="submission" date="2022-11" db="UniProtKB">
        <authorList>
            <consortium name="WormBaseParasite"/>
        </authorList>
    </citation>
    <scope>IDENTIFICATION</scope>
</reference>
<accession>A0AC34FR41</accession>
<sequence length="283" mass="31598">MAIIDEKLISKIVKLGESLDEEDQKEACRQMCEKVFLENVGVDSSVVPQLLPTLLKMLTSKNPKVQEKVPMFIVGVIAKTKNNMSNNKENAKYCFEAGAIPILVNRLSSPLSAVAKQSAMALSKIALHFPKEVVKKFIRTITSFSVAQIDMVIAENIIPTIVKQINVKHLSGNQSKIKCLEVIKNLAKHKPDFVSTLVNGRILISYISGNLQSDNTDVLLTALSRLKDIILSIGSEIVKQKLKNCNDDLQTRKRPLNVLGQAENEKIKRCRQWVENLNTSYDD</sequence>
<organism evidence="1 2">
    <name type="scientific">Panagrolaimus sp. ES5</name>
    <dbReference type="NCBI Taxonomy" id="591445"/>
    <lineage>
        <taxon>Eukaryota</taxon>
        <taxon>Metazoa</taxon>
        <taxon>Ecdysozoa</taxon>
        <taxon>Nematoda</taxon>
        <taxon>Chromadorea</taxon>
        <taxon>Rhabditida</taxon>
        <taxon>Tylenchina</taxon>
        <taxon>Panagrolaimomorpha</taxon>
        <taxon>Panagrolaimoidea</taxon>
        <taxon>Panagrolaimidae</taxon>
        <taxon>Panagrolaimus</taxon>
    </lineage>
</organism>
<dbReference type="WBParaSite" id="ES5_v2.g19909.t1">
    <property type="protein sequence ID" value="ES5_v2.g19909.t1"/>
    <property type="gene ID" value="ES5_v2.g19909"/>
</dbReference>
<evidence type="ECO:0000313" key="1">
    <source>
        <dbReference type="Proteomes" id="UP000887579"/>
    </source>
</evidence>